<dbReference type="InterPro" id="IPR029033">
    <property type="entry name" value="His_PPase_superfam"/>
</dbReference>
<dbReference type="EC" id="3.1.3.-" evidence="1"/>
<dbReference type="Gene3D" id="3.40.50.1240">
    <property type="entry name" value="Phosphoglycerate mutase-like"/>
    <property type="match status" value="1"/>
</dbReference>
<dbReference type="EMBL" id="CP015093">
    <property type="protein sequence ID" value="APZ53342.1"/>
    <property type="molecule type" value="Genomic_DNA"/>
</dbReference>
<keyword evidence="2" id="KW-1185">Reference proteome</keyword>
<dbReference type="SMART" id="SM00855">
    <property type="entry name" value="PGAM"/>
    <property type="match status" value="1"/>
</dbReference>
<dbReference type="PANTHER" id="PTHR47623">
    <property type="entry name" value="OS09G0287300 PROTEIN"/>
    <property type="match status" value="1"/>
</dbReference>
<dbReference type="AlphaFoldDB" id="A0A1P8UVD0"/>
<evidence type="ECO:0000313" key="2">
    <source>
        <dbReference type="Proteomes" id="UP000187059"/>
    </source>
</evidence>
<dbReference type="STRING" id="1250539.Ga0080574_TMP3008"/>
<dbReference type="CDD" id="cd07067">
    <property type="entry name" value="HP_PGM_like"/>
    <property type="match status" value="1"/>
</dbReference>
<protein>
    <submittedName>
        <fullName evidence="1">Phosphohistidine phosphatase</fullName>
        <ecNumber evidence="1">3.1.3.-</ecNumber>
    </submittedName>
</protein>
<dbReference type="GO" id="GO:0016787">
    <property type="term" value="F:hydrolase activity"/>
    <property type="evidence" value="ECO:0007669"/>
    <property type="project" value="UniProtKB-KW"/>
</dbReference>
<dbReference type="PANTHER" id="PTHR47623:SF1">
    <property type="entry name" value="OS09G0287300 PROTEIN"/>
    <property type="match status" value="1"/>
</dbReference>
<sequence length="166" mass="18301">MKRLILMRHAKSDWPSGTVDHQRPLNKRGRRSAEALGDWLRAEKLLPDQALCSSAARTRETLALLGVEAPTRYEDRLYHAGPVAMMKCLGEATGDTVIMVGHNPGIAAFAHDIAATRPQHPRFADYPTGATTVAEFDISDWSEIAEGTGQIRAFVIPRELLAEREA</sequence>
<organism evidence="1 2">
    <name type="scientific">Salipiger abyssi</name>
    <dbReference type="NCBI Taxonomy" id="1250539"/>
    <lineage>
        <taxon>Bacteria</taxon>
        <taxon>Pseudomonadati</taxon>
        <taxon>Pseudomonadota</taxon>
        <taxon>Alphaproteobacteria</taxon>
        <taxon>Rhodobacterales</taxon>
        <taxon>Roseobacteraceae</taxon>
        <taxon>Salipiger</taxon>
    </lineage>
</organism>
<reference evidence="1 2" key="1">
    <citation type="submission" date="2016-04" db="EMBL/GenBank/DDBJ databases">
        <title>Deep-sea bacteria in the southern Pacific.</title>
        <authorList>
            <person name="Tang K."/>
        </authorList>
    </citation>
    <scope>NUCLEOTIDE SEQUENCE [LARGE SCALE GENOMIC DNA]</scope>
    <source>
        <strain evidence="1 2">JLT2014</strain>
    </source>
</reference>
<dbReference type="InterPro" id="IPR013078">
    <property type="entry name" value="His_Pase_superF_clade-1"/>
</dbReference>
<proteinExistence type="predicted"/>
<keyword evidence="1" id="KW-0378">Hydrolase</keyword>
<dbReference type="Proteomes" id="UP000187059">
    <property type="component" value="Chromosome"/>
</dbReference>
<name>A0A1P8UVD0_9RHOB</name>
<accession>A0A1P8UVD0</accession>
<gene>
    <name evidence="1" type="ORF">Ga0080574_TMP3008</name>
</gene>
<dbReference type="OrthoDB" id="9810154at2"/>
<evidence type="ECO:0000313" key="1">
    <source>
        <dbReference type="EMBL" id="APZ53342.1"/>
    </source>
</evidence>
<dbReference type="Pfam" id="PF00300">
    <property type="entry name" value="His_Phos_1"/>
    <property type="match status" value="1"/>
</dbReference>
<dbReference type="RefSeq" id="WP_076701263.1">
    <property type="nucleotide sequence ID" value="NZ_CP015093.1"/>
</dbReference>
<dbReference type="KEGG" id="paby:Ga0080574_TMP3008"/>
<dbReference type="SUPFAM" id="SSF53254">
    <property type="entry name" value="Phosphoglycerate mutase-like"/>
    <property type="match status" value="1"/>
</dbReference>